<feature type="chain" id="PRO_5019221665" evidence="1">
    <location>
        <begin position="30"/>
        <end position="490"/>
    </location>
</feature>
<dbReference type="Pfam" id="PF14092">
    <property type="entry name" value="DUF4270"/>
    <property type="match status" value="1"/>
</dbReference>
<organism evidence="2 3">
    <name type="scientific">Ancylomarina euxinus</name>
    <dbReference type="NCBI Taxonomy" id="2283627"/>
    <lineage>
        <taxon>Bacteria</taxon>
        <taxon>Pseudomonadati</taxon>
        <taxon>Bacteroidota</taxon>
        <taxon>Bacteroidia</taxon>
        <taxon>Marinilabiliales</taxon>
        <taxon>Marinifilaceae</taxon>
        <taxon>Ancylomarina</taxon>
    </lineage>
</organism>
<evidence type="ECO:0000256" key="1">
    <source>
        <dbReference type="SAM" id="SignalP"/>
    </source>
</evidence>
<sequence length="490" mass="55744">MISNKLLFRMRKIKSIVFVSMLVLLSSCNSDVFQEHEIGSNLIDKSTEVFSIDTFTVYSSTVKMDSVATSNNSNILLGKYKDPYFGNIKSDFYGEVDLQSAFTLRTISSGDKVGVKFDSLIFIMYHEGSKMINGRVNDHFFGDTLKEQTISIHRVTQDFEFPDNKFAYNADDVLEYDLEEIGSSVFIPKRHINSFIDEAKDKDPLEKKGGLRIKMNDALGLEIIDSVNIGSDVVTDGMKWLDYFKGVVLKSGDNNSAMFSYQTGVGMKMRLYYSETEYTEAGVVRFHDFPVNKKSVNFTNYSSDFNSEEHDYIKNIGLIDELENDLPSTETDNLSFIQGGTGLMTKISIPHIENLNQMGLAGGILKAELVFSPEDNSYDEDFYPLPFSNFELFTTDKKNKFNEGVFDPNTNKVVTSTYIYNSKYPDESYYMFDLTDYVNQILLNGQNYDDALLISIPPNMIGNSMERLIIDNDRKSKTRIKLKVTYVVQN</sequence>
<gene>
    <name evidence="2" type="ORF">DWB61_04890</name>
</gene>
<evidence type="ECO:0000313" key="2">
    <source>
        <dbReference type="EMBL" id="RRG23723.1"/>
    </source>
</evidence>
<evidence type="ECO:0000313" key="3">
    <source>
        <dbReference type="Proteomes" id="UP000285794"/>
    </source>
</evidence>
<dbReference type="Proteomes" id="UP000285794">
    <property type="component" value="Unassembled WGS sequence"/>
</dbReference>
<accession>A0A425Y5D8</accession>
<name>A0A425Y5D8_9BACT</name>
<reference evidence="2 3" key="1">
    <citation type="submission" date="2018-07" db="EMBL/GenBank/DDBJ databases">
        <title>Draft genome sequence of Ancylomarina sp. M1P.</title>
        <authorList>
            <person name="Yadav S."/>
            <person name="Villanueva L."/>
            <person name="Damste J.S.S."/>
        </authorList>
    </citation>
    <scope>NUCLEOTIDE SEQUENCE [LARGE SCALE GENOMIC DNA]</scope>
    <source>
        <strain evidence="2 3">M1P</strain>
    </source>
</reference>
<protein>
    <submittedName>
        <fullName evidence="2">DUF4270 family protein</fullName>
    </submittedName>
</protein>
<feature type="signal peptide" evidence="1">
    <location>
        <begin position="1"/>
        <end position="29"/>
    </location>
</feature>
<comment type="caution">
    <text evidence="2">The sequence shown here is derived from an EMBL/GenBank/DDBJ whole genome shotgun (WGS) entry which is preliminary data.</text>
</comment>
<dbReference type="PROSITE" id="PS51257">
    <property type="entry name" value="PROKAR_LIPOPROTEIN"/>
    <property type="match status" value="1"/>
</dbReference>
<dbReference type="AlphaFoldDB" id="A0A425Y5D8"/>
<keyword evidence="1" id="KW-0732">Signal</keyword>
<proteinExistence type="predicted"/>
<dbReference type="InterPro" id="IPR025366">
    <property type="entry name" value="DUF4270"/>
</dbReference>
<keyword evidence="3" id="KW-1185">Reference proteome</keyword>
<dbReference type="EMBL" id="QQWG01000003">
    <property type="protein sequence ID" value="RRG23723.1"/>
    <property type="molecule type" value="Genomic_DNA"/>
</dbReference>